<dbReference type="InParanoid" id="A0A0M8K6Z2"/>
<evidence type="ECO:0000256" key="7">
    <source>
        <dbReference type="ARBA" id="ARBA00047899"/>
    </source>
</evidence>
<comment type="catalytic activity">
    <reaction evidence="7">
        <text>L-threonyl-[protein] + ATP = O-phospho-L-threonyl-[protein] + ADP + H(+)</text>
        <dbReference type="Rhea" id="RHEA:46608"/>
        <dbReference type="Rhea" id="RHEA-COMP:11060"/>
        <dbReference type="Rhea" id="RHEA-COMP:11605"/>
        <dbReference type="ChEBI" id="CHEBI:15378"/>
        <dbReference type="ChEBI" id="CHEBI:30013"/>
        <dbReference type="ChEBI" id="CHEBI:30616"/>
        <dbReference type="ChEBI" id="CHEBI:61977"/>
        <dbReference type="ChEBI" id="CHEBI:456216"/>
        <dbReference type="EC" id="2.7.11.1"/>
    </reaction>
</comment>
<evidence type="ECO:0000256" key="6">
    <source>
        <dbReference type="ARBA" id="ARBA00022840"/>
    </source>
</evidence>
<comment type="catalytic activity">
    <reaction evidence="8">
        <text>L-seryl-[protein] + ATP = O-phospho-L-seryl-[protein] + ADP + H(+)</text>
        <dbReference type="Rhea" id="RHEA:17989"/>
        <dbReference type="Rhea" id="RHEA-COMP:9863"/>
        <dbReference type="Rhea" id="RHEA-COMP:11604"/>
        <dbReference type="ChEBI" id="CHEBI:15378"/>
        <dbReference type="ChEBI" id="CHEBI:29999"/>
        <dbReference type="ChEBI" id="CHEBI:30616"/>
        <dbReference type="ChEBI" id="CHEBI:83421"/>
        <dbReference type="ChEBI" id="CHEBI:456216"/>
        <dbReference type="EC" id="2.7.11.1"/>
    </reaction>
</comment>
<evidence type="ECO:0000256" key="2">
    <source>
        <dbReference type="ARBA" id="ARBA00022527"/>
    </source>
</evidence>
<dbReference type="InterPro" id="IPR008271">
    <property type="entry name" value="Ser/Thr_kinase_AS"/>
</dbReference>
<dbReference type="PROSITE" id="PS00107">
    <property type="entry name" value="PROTEIN_KINASE_ATP"/>
    <property type="match status" value="1"/>
</dbReference>
<keyword evidence="6 9" id="KW-0067">ATP-binding</keyword>
<evidence type="ECO:0000313" key="14">
    <source>
        <dbReference type="Proteomes" id="UP000037784"/>
    </source>
</evidence>
<dbReference type="OrthoDB" id="152669at2"/>
<dbReference type="RefSeq" id="WP_054491978.1">
    <property type="nucleotide sequence ID" value="NZ_BBZA01000029.1"/>
</dbReference>
<evidence type="ECO:0000256" key="8">
    <source>
        <dbReference type="ARBA" id="ARBA00048679"/>
    </source>
</evidence>
<keyword evidence="4 9" id="KW-0547">Nucleotide-binding</keyword>
<sequence length="389" mass="42520">MQLPQTIDNRYRIVELIGEGGMAQVYRGDDLRLGREVAIKILRPQYANERTFVERFVQEARAMAGFSHPNIVNVFDVGRTGASPYIVMEYVDGIDLRRKLQQEGRLSIGEALEIARQVAEGVGAAHRKGIVHRDIKPGNILIASDGRVKVADFGIARAMADAQHLTEPGVVWGTTAYLSPEQIRGETATPASDVYAIGVLLYEMLTGQTPFQGEDRVAVALKHLNEPPPPLHELNPRVPPGLERLVLRMLSKDPAQRPADANEVARLLRAYQNMGNEATAVTPRIQTPTTPPRQAAAARSAPPPKAAPTSTPDYRTAPVRAEPQRRAEPQPGTPGVDWVGVLLGILAMLAVLGLIPLYALVYRELTSSNLLGWLNDTATVLSIFHTGWL</sequence>
<dbReference type="CDD" id="cd14014">
    <property type="entry name" value="STKc_PknB_like"/>
    <property type="match status" value="1"/>
</dbReference>
<keyword evidence="3" id="KW-0808">Transferase</keyword>
<dbReference type="GO" id="GO:0004674">
    <property type="term" value="F:protein serine/threonine kinase activity"/>
    <property type="evidence" value="ECO:0007669"/>
    <property type="project" value="UniProtKB-KW"/>
</dbReference>
<protein>
    <recommendedName>
        <fullName evidence="1">non-specific serine/threonine protein kinase</fullName>
        <ecNumber evidence="1">2.7.11.1</ecNumber>
    </recommendedName>
</protein>
<keyword evidence="11" id="KW-0472">Membrane</keyword>
<dbReference type="PANTHER" id="PTHR43289">
    <property type="entry name" value="MITOGEN-ACTIVATED PROTEIN KINASE KINASE KINASE 20-RELATED"/>
    <property type="match status" value="1"/>
</dbReference>
<dbReference type="EMBL" id="BBZA01000029">
    <property type="protein sequence ID" value="GAP62051.1"/>
    <property type="molecule type" value="Genomic_DNA"/>
</dbReference>
<reference evidence="14" key="1">
    <citation type="submission" date="2015-08" db="EMBL/GenBank/DDBJ databases">
        <title>Draft Genome Sequence of a Heterotrophic Facultative Anaerobic Bacterium Ardenticatena maritima Strain 110S.</title>
        <authorList>
            <person name="Kawaichi S."/>
            <person name="Yoshida T."/>
            <person name="Sako Y."/>
            <person name="Nakamura R."/>
        </authorList>
    </citation>
    <scope>NUCLEOTIDE SEQUENCE [LARGE SCALE GENOMIC DNA]</scope>
    <source>
        <strain evidence="14">110S</strain>
    </source>
</reference>
<feature type="transmembrane region" description="Helical" evidence="11">
    <location>
        <begin position="338"/>
        <end position="361"/>
    </location>
</feature>
<evidence type="ECO:0000256" key="10">
    <source>
        <dbReference type="SAM" id="MobiDB-lite"/>
    </source>
</evidence>
<keyword evidence="14" id="KW-1185">Reference proteome</keyword>
<dbReference type="GO" id="GO:0005524">
    <property type="term" value="F:ATP binding"/>
    <property type="evidence" value="ECO:0007669"/>
    <property type="project" value="UniProtKB-UniRule"/>
</dbReference>
<dbReference type="InterPro" id="IPR000719">
    <property type="entry name" value="Prot_kinase_dom"/>
</dbReference>
<dbReference type="AlphaFoldDB" id="A0A0M8K6Z2"/>
<evidence type="ECO:0000259" key="12">
    <source>
        <dbReference type="PROSITE" id="PS50011"/>
    </source>
</evidence>
<dbReference type="Gene3D" id="3.30.200.20">
    <property type="entry name" value="Phosphorylase Kinase, domain 1"/>
    <property type="match status" value="1"/>
</dbReference>
<dbReference type="FunFam" id="1.10.510.10:FF:000021">
    <property type="entry name" value="Serine/threonine protein kinase"/>
    <property type="match status" value="1"/>
</dbReference>
<evidence type="ECO:0000256" key="4">
    <source>
        <dbReference type="ARBA" id="ARBA00022741"/>
    </source>
</evidence>
<dbReference type="InterPro" id="IPR017441">
    <property type="entry name" value="Protein_kinase_ATP_BS"/>
</dbReference>
<dbReference type="PROSITE" id="PS00108">
    <property type="entry name" value="PROTEIN_KINASE_ST"/>
    <property type="match status" value="1"/>
</dbReference>
<keyword evidence="11" id="KW-0812">Transmembrane</keyword>
<dbReference type="Proteomes" id="UP000037784">
    <property type="component" value="Unassembled WGS sequence"/>
</dbReference>
<keyword evidence="11" id="KW-1133">Transmembrane helix</keyword>
<dbReference type="EC" id="2.7.11.1" evidence="1"/>
<dbReference type="PANTHER" id="PTHR43289:SF34">
    <property type="entry name" value="SERINE_THREONINE-PROTEIN KINASE YBDM-RELATED"/>
    <property type="match status" value="1"/>
</dbReference>
<evidence type="ECO:0000256" key="3">
    <source>
        <dbReference type="ARBA" id="ARBA00022679"/>
    </source>
</evidence>
<dbReference type="InterPro" id="IPR011009">
    <property type="entry name" value="Kinase-like_dom_sf"/>
</dbReference>
<dbReference type="FunFam" id="3.30.200.20:FF:000035">
    <property type="entry name" value="Serine/threonine protein kinase Stk1"/>
    <property type="match status" value="1"/>
</dbReference>
<evidence type="ECO:0000256" key="9">
    <source>
        <dbReference type="PROSITE-ProRule" id="PRU10141"/>
    </source>
</evidence>
<proteinExistence type="predicted"/>
<accession>A0A0M8K6Z2</accession>
<comment type="caution">
    <text evidence="13">The sequence shown here is derived from an EMBL/GenBank/DDBJ whole genome shotgun (WGS) entry which is preliminary data.</text>
</comment>
<evidence type="ECO:0000256" key="11">
    <source>
        <dbReference type="SAM" id="Phobius"/>
    </source>
</evidence>
<evidence type="ECO:0000256" key="5">
    <source>
        <dbReference type="ARBA" id="ARBA00022777"/>
    </source>
</evidence>
<dbReference type="PROSITE" id="PS50011">
    <property type="entry name" value="PROTEIN_KINASE_DOM"/>
    <property type="match status" value="1"/>
</dbReference>
<dbReference type="Pfam" id="PF00069">
    <property type="entry name" value="Pkinase"/>
    <property type="match status" value="1"/>
</dbReference>
<feature type="binding site" evidence="9">
    <location>
        <position position="40"/>
    </location>
    <ligand>
        <name>ATP</name>
        <dbReference type="ChEBI" id="CHEBI:30616"/>
    </ligand>
</feature>
<dbReference type="SUPFAM" id="SSF56112">
    <property type="entry name" value="Protein kinase-like (PK-like)"/>
    <property type="match status" value="1"/>
</dbReference>
<keyword evidence="2 13" id="KW-0723">Serine/threonine-protein kinase</keyword>
<dbReference type="SMART" id="SM00220">
    <property type="entry name" value="S_TKc"/>
    <property type="match status" value="1"/>
</dbReference>
<gene>
    <name evidence="13" type="ORF">ARMA_0474</name>
</gene>
<name>A0A0M8K6Z2_9CHLR</name>
<feature type="region of interest" description="Disordered" evidence="10">
    <location>
        <begin position="278"/>
        <end position="333"/>
    </location>
</feature>
<keyword evidence="5 13" id="KW-0418">Kinase</keyword>
<evidence type="ECO:0000313" key="13">
    <source>
        <dbReference type="EMBL" id="GAP62051.1"/>
    </source>
</evidence>
<dbReference type="FunCoup" id="A0A0M8K6Z2">
    <property type="interactions" value="118"/>
</dbReference>
<feature type="compositionally biased region" description="Low complexity" evidence="10">
    <location>
        <begin position="282"/>
        <end position="300"/>
    </location>
</feature>
<dbReference type="Gene3D" id="1.10.510.10">
    <property type="entry name" value="Transferase(Phosphotransferase) domain 1"/>
    <property type="match status" value="1"/>
</dbReference>
<evidence type="ECO:0000256" key="1">
    <source>
        <dbReference type="ARBA" id="ARBA00012513"/>
    </source>
</evidence>
<feature type="domain" description="Protein kinase" evidence="12">
    <location>
        <begin position="11"/>
        <end position="272"/>
    </location>
</feature>
<organism evidence="13 14">
    <name type="scientific">Ardenticatena maritima</name>
    <dbReference type="NCBI Taxonomy" id="872965"/>
    <lineage>
        <taxon>Bacteria</taxon>
        <taxon>Bacillati</taxon>
        <taxon>Chloroflexota</taxon>
        <taxon>Ardenticatenia</taxon>
        <taxon>Ardenticatenales</taxon>
        <taxon>Ardenticatenaceae</taxon>
        <taxon>Ardenticatena</taxon>
    </lineage>
</organism>